<dbReference type="Gene3D" id="2.70.98.30">
    <property type="entry name" value="Golgi alpha-mannosidase II, domain 4"/>
    <property type="match status" value="1"/>
</dbReference>
<feature type="domain" description="Glycosyl hydrolases family 38 C-terminal" evidence="4">
    <location>
        <begin position="1115"/>
        <end position="1180"/>
    </location>
</feature>
<dbReference type="Pfam" id="PF17677">
    <property type="entry name" value="Glyco_hydro38C2"/>
    <property type="match status" value="1"/>
</dbReference>
<keyword evidence="1" id="KW-0732">Signal</keyword>
<keyword evidence="5" id="KW-0378">Hydrolase</keyword>
<evidence type="ECO:0000259" key="2">
    <source>
        <dbReference type="Pfam" id="PF01074"/>
    </source>
</evidence>
<comment type="caution">
    <text evidence="5">The sequence shown here is derived from an EMBL/GenBank/DDBJ whole genome shotgun (WGS) entry which is preliminary data.</text>
</comment>
<reference evidence="5" key="1">
    <citation type="submission" date="2023-06" db="EMBL/GenBank/DDBJ databases">
        <title>Genomic of Agaribacillus aureum.</title>
        <authorList>
            <person name="Wang G."/>
        </authorList>
    </citation>
    <scope>NUCLEOTIDE SEQUENCE</scope>
    <source>
        <strain evidence="5">BMA12</strain>
    </source>
</reference>
<evidence type="ECO:0000313" key="6">
    <source>
        <dbReference type="Proteomes" id="UP001172083"/>
    </source>
</evidence>
<dbReference type="InterPro" id="IPR027291">
    <property type="entry name" value="Glyco_hydro_38_N_sf"/>
</dbReference>
<feature type="chain" id="PRO_5045841703" evidence="1">
    <location>
        <begin position="30"/>
        <end position="1187"/>
    </location>
</feature>
<dbReference type="PANTHER" id="PTHR46017">
    <property type="entry name" value="ALPHA-MANNOSIDASE 2C1"/>
    <property type="match status" value="1"/>
</dbReference>
<accession>A0ABT8LHK0</accession>
<dbReference type="InterPro" id="IPR000602">
    <property type="entry name" value="Glyco_hydro_38_N"/>
</dbReference>
<dbReference type="EMBL" id="JAUJEB010000015">
    <property type="protein sequence ID" value="MDN5217289.1"/>
    <property type="molecule type" value="Genomic_DNA"/>
</dbReference>
<organism evidence="5 6">
    <name type="scientific">Agaribacillus aureus</name>
    <dbReference type="NCBI Taxonomy" id="3051825"/>
    <lineage>
        <taxon>Bacteria</taxon>
        <taxon>Pseudomonadati</taxon>
        <taxon>Bacteroidota</taxon>
        <taxon>Cytophagia</taxon>
        <taxon>Cytophagales</taxon>
        <taxon>Splendidivirgaceae</taxon>
        <taxon>Agaribacillus</taxon>
    </lineage>
</organism>
<dbReference type="PANTHER" id="PTHR46017:SF1">
    <property type="entry name" value="ALPHA-MANNOSIDASE 2C1"/>
    <property type="match status" value="1"/>
</dbReference>
<evidence type="ECO:0000313" key="5">
    <source>
        <dbReference type="EMBL" id="MDN5217289.1"/>
    </source>
</evidence>
<dbReference type="Proteomes" id="UP001172083">
    <property type="component" value="Unassembled WGS sequence"/>
</dbReference>
<dbReference type="Gene3D" id="2.60.40.2220">
    <property type="match status" value="1"/>
</dbReference>
<dbReference type="InterPro" id="IPR041147">
    <property type="entry name" value="GH38_C"/>
</dbReference>
<dbReference type="SUPFAM" id="SSF88713">
    <property type="entry name" value="Glycoside hydrolase/deacetylase"/>
    <property type="match status" value="1"/>
</dbReference>
<name>A0ABT8LHK0_9BACT</name>
<dbReference type="RefSeq" id="WP_346762626.1">
    <property type="nucleotide sequence ID" value="NZ_JAUJEB010000015.1"/>
</dbReference>
<evidence type="ECO:0000259" key="4">
    <source>
        <dbReference type="Pfam" id="PF17677"/>
    </source>
</evidence>
<dbReference type="GO" id="GO:0016787">
    <property type="term" value="F:hydrolase activity"/>
    <property type="evidence" value="ECO:0007669"/>
    <property type="project" value="UniProtKB-KW"/>
</dbReference>
<dbReference type="Gene3D" id="2.60.40.1180">
    <property type="entry name" value="Golgi alpha-mannosidase II"/>
    <property type="match status" value="1"/>
</dbReference>
<keyword evidence="6" id="KW-1185">Reference proteome</keyword>
<feature type="signal peptide" evidence="1">
    <location>
        <begin position="1"/>
        <end position="29"/>
    </location>
</feature>
<evidence type="ECO:0000259" key="3">
    <source>
        <dbReference type="Pfam" id="PF07748"/>
    </source>
</evidence>
<protein>
    <submittedName>
        <fullName evidence="5">Glycoside hydrolase family 38 C-terminal domain-containing protein</fullName>
    </submittedName>
</protein>
<dbReference type="SUPFAM" id="SSF74650">
    <property type="entry name" value="Galactose mutarotase-like"/>
    <property type="match status" value="1"/>
</dbReference>
<feature type="domain" description="Glycoside hydrolase family 38 N-terminal" evidence="2">
    <location>
        <begin position="349"/>
        <end position="605"/>
    </location>
</feature>
<sequence length="1187" mass="133753">MTIFSYPQIILVTCLFLLIALLPVPSSMAHDGAGNNHIHTINTNYKLYQQCSKDVEGYAYKLSGGEYDYPSLRDDHRDAMIARATTGKSGFEFMTGKVGENHKGDNVTFFFYSDVDLNKRLPYDIKVNDKSLLTFQAREDGSMEILKNPGKGDLEYILVKRDLNGDGIGALRLTVPKSIVSNGTQAKISVYGHHKGSNSWFMIFKVPDAVSQLATSATQEVSFRVRQFNDMLLIDAPLRLAGQSVQLVSDGKKSQKATFKAQGELAKTSVKIAAPQKSFIIHFEGDVFKLKIENPSEEINRSEVVGKFVYQVHSHTGNGWSMTFSKFYRPDHFQAYANFFDKQYANSKVSIMNSSHQDIAWVDRPEICIILRDTLLLTPVLKDAFERADYGFDVEDALMLREYLDRHPDARARISELLSRKLLSIGATYNCPYEDMYSGEDIVRQLYVGKKWLKSTFDGYDSKVYWNVDVPGKTLQMPQILKKAGVDYMVISRHAKSFFHWASPDGSSVFTYSPGHYGTDLIHLSQDRGNQLKYGAEQVVWWGQYSEEKDHYTPLLSSQDMLPAIDYSGYIDSWNEKESIKDANKKEKKIYLPDMELMTVDEFMPLAAQSVDLVDTIVGERPNVWVYIHGPTHHTALTASREGSKLLTAAEKFSTASYLLDKSKMPYPADAFDQAWQDKVYPDHGWGGHDGDITDGLFESKFVSSRVQGQQLLDKSLAFLSGRVNTKKGVGTPVIVFNSLSWERTDPVSVAIYLPRGVSKDISIKDAGGNELTSQVSDLRRHPDGSISKAKLTFIAEKVPSVGYKTFYVHHTAPGSTTLNGLAKTTSYENPYYRLTFSEGGLSQVYDKELKKDLFNTQDFKTGEIFTLESVGNGAGEFGDIQQPFMNDFDQMSIHAPEVEMIENGSVFTTYRIKQQILHAIAQQEITVYHKLKRVQFDNKLLNWDGKLYREFRTAYPVNMENATITYDVPFGSVQVGRDEIQTAGERYTPLCKDVHPRAIMDWISASDQDMTVTLSSSVAAADWIDPTKESEKAVLQHLLLASRKSCHWEGNLYSQEGTHTYAHILTSTPVGDQSGSLIAEQFNEPLFVIYNPEKSAKASLPDEESFFAVQGNEVIISAIKKAEDSDDVVLRLYNRDGKRTAVAINSHFDYDDIYQTNIIEENPQKIKQLDLGKYAIETVIIDVKER</sequence>
<gene>
    <name evidence="5" type="ORF">QQ020_34770</name>
</gene>
<dbReference type="Gene3D" id="3.20.110.10">
    <property type="entry name" value="Glycoside hydrolase 38, N terminal domain"/>
    <property type="match status" value="1"/>
</dbReference>
<dbReference type="Pfam" id="PF07748">
    <property type="entry name" value="Glyco_hydro_38C"/>
    <property type="match status" value="1"/>
</dbReference>
<dbReference type="InterPro" id="IPR011682">
    <property type="entry name" value="Glyco_hydro_38_C"/>
</dbReference>
<evidence type="ECO:0000256" key="1">
    <source>
        <dbReference type="SAM" id="SignalP"/>
    </source>
</evidence>
<proteinExistence type="predicted"/>
<dbReference type="InterPro" id="IPR011330">
    <property type="entry name" value="Glyco_hydro/deAcase_b/a-brl"/>
</dbReference>
<feature type="domain" description="Glycosyl hydrolase family 38 C-terminal" evidence="3">
    <location>
        <begin position="829"/>
        <end position="1015"/>
    </location>
</feature>
<dbReference type="Pfam" id="PF01074">
    <property type="entry name" value="Glyco_hydro_38N"/>
    <property type="match status" value="1"/>
</dbReference>
<dbReference type="InterPro" id="IPR011013">
    <property type="entry name" value="Gal_mutarotase_sf_dom"/>
</dbReference>
<dbReference type="InterPro" id="IPR013780">
    <property type="entry name" value="Glyco_hydro_b"/>
</dbReference>